<feature type="transmembrane region" description="Helical" evidence="1">
    <location>
        <begin position="39"/>
        <end position="57"/>
    </location>
</feature>
<proteinExistence type="predicted"/>
<name>A0A542ZH66_9MICO</name>
<evidence type="ECO:0000313" key="2">
    <source>
        <dbReference type="EMBL" id="TQL59665.1"/>
    </source>
</evidence>
<organism evidence="2 3">
    <name type="scientific">Oryzihumus leptocrescens</name>
    <dbReference type="NCBI Taxonomy" id="297536"/>
    <lineage>
        <taxon>Bacteria</taxon>
        <taxon>Bacillati</taxon>
        <taxon>Actinomycetota</taxon>
        <taxon>Actinomycetes</taxon>
        <taxon>Micrococcales</taxon>
        <taxon>Intrasporangiaceae</taxon>
        <taxon>Oryzihumus</taxon>
    </lineage>
</organism>
<evidence type="ECO:0000256" key="1">
    <source>
        <dbReference type="SAM" id="Phobius"/>
    </source>
</evidence>
<gene>
    <name evidence="2" type="ORF">FB474_1027</name>
</gene>
<keyword evidence="1" id="KW-0812">Transmembrane</keyword>
<dbReference type="AlphaFoldDB" id="A0A542ZH66"/>
<keyword evidence="1" id="KW-0472">Membrane</keyword>
<comment type="caution">
    <text evidence="2">The sequence shown here is derived from an EMBL/GenBank/DDBJ whole genome shotgun (WGS) entry which is preliminary data.</text>
</comment>
<dbReference type="RefSeq" id="WP_141787657.1">
    <property type="nucleotide sequence ID" value="NZ_BAAAKX010000004.1"/>
</dbReference>
<keyword evidence="1" id="KW-1133">Transmembrane helix</keyword>
<protein>
    <submittedName>
        <fullName evidence="2">Uncharacterized protein</fullName>
    </submittedName>
</protein>
<accession>A0A542ZH66</accession>
<evidence type="ECO:0000313" key="3">
    <source>
        <dbReference type="Proteomes" id="UP000319514"/>
    </source>
</evidence>
<dbReference type="Proteomes" id="UP000319514">
    <property type="component" value="Unassembled WGS sequence"/>
</dbReference>
<keyword evidence="3" id="KW-1185">Reference proteome</keyword>
<dbReference type="EMBL" id="VFOQ01000001">
    <property type="protein sequence ID" value="TQL59665.1"/>
    <property type="molecule type" value="Genomic_DNA"/>
</dbReference>
<feature type="transmembrane region" description="Helical" evidence="1">
    <location>
        <begin position="12"/>
        <end position="33"/>
    </location>
</feature>
<reference evidence="2 3" key="1">
    <citation type="submission" date="2019-06" db="EMBL/GenBank/DDBJ databases">
        <title>Sequencing the genomes of 1000 actinobacteria strains.</title>
        <authorList>
            <person name="Klenk H.-P."/>
        </authorList>
    </citation>
    <scope>NUCLEOTIDE SEQUENCE [LARGE SCALE GENOMIC DNA]</scope>
    <source>
        <strain evidence="2 3">DSM 18082</strain>
    </source>
</reference>
<sequence>MKGGGRRDWGAVVGLASVVLAVGAALVLATWRWVGLPPVVAVGAALVGLGALYFTLVEATRGQRRTGAPFAKALAASVREGLTVLRGRS</sequence>